<evidence type="ECO:0000313" key="5">
    <source>
        <dbReference type="EMBL" id="GLW64286.1"/>
    </source>
</evidence>
<dbReference type="GO" id="GO:0000160">
    <property type="term" value="P:phosphorelay signal transduction system"/>
    <property type="evidence" value="ECO:0007669"/>
    <property type="project" value="InterPro"/>
</dbReference>
<dbReference type="InterPro" id="IPR036388">
    <property type="entry name" value="WH-like_DNA-bd_sf"/>
</dbReference>
<dbReference type="Proteomes" id="UP001165124">
    <property type="component" value="Unassembled WGS sequence"/>
</dbReference>
<evidence type="ECO:0000259" key="4">
    <source>
        <dbReference type="SMART" id="SM00862"/>
    </source>
</evidence>
<accession>A0A9W6PW52</accession>
<feature type="domain" description="OmpR/PhoB-type" evidence="4">
    <location>
        <begin position="241"/>
        <end position="306"/>
    </location>
</feature>
<dbReference type="Pfam" id="PF01590">
    <property type="entry name" value="GAF"/>
    <property type="match status" value="1"/>
</dbReference>
<dbReference type="SMART" id="SM00862">
    <property type="entry name" value="Trans_reg_C"/>
    <property type="match status" value="1"/>
</dbReference>
<dbReference type="EMBL" id="BSRZ01000005">
    <property type="protein sequence ID" value="GLW64286.1"/>
    <property type="molecule type" value="Genomic_DNA"/>
</dbReference>
<evidence type="ECO:0000313" key="6">
    <source>
        <dbReference type="Proteomes" id="UP001165124"/>
    </source>
</evidence>
<keyword evidence="6" id="KW-1185">Reference proteome</keyword>
<keyword evidence="3" id="KW-0804">Transcription</keyword>
<dbReference type="AlphaFoldDB" id="A0A9W6PW52"/>
<dbReference type="GO" id="GO:0003677">
    <property type="term" value="F:DNA binding"/>
    <property type="evidence" value="ECO:0007669"/>
    <property type="project" value="UniProtKB-KW"/>
</dbReference>
<sequence>MAAHGALRERRTRLVREWSRLIADRAPHADVHHDPALREEIAASWHRSRVVVDPHRDSAPAVADVAERWRSSPLAGPIAEIADELRTIADEAGYIAAVTDADGTILWTYGGRVMRHRAERVNFAPGGRWDETAMGTNAPALALRERRPATVFSAEHLVEALHGWVCYAAPLRAPGGRLLGVLDLSSTWDRSHPMVMPTVRTLAARIEDRLAHLPAAALPPVTAPRVTLECLGDDARALRDGAPLPLRPRQLEILTLLALEPDGFSPERLREALYGDRPVTMTSLKAQVSHLRAALGGALAQRHYVLTEPITCDASAVLDALASGDTETAVRRYTGPLLPDSEAPGIVRWREYLEVAVRKAVLASPVPEHALVYGERHRYDLEVHQHAHRLLPPSDGRRGITAARIDAALRD</sequence>
<keyword evidence="2" id="KW-0238">DNA-binding</keyword>
<dbReference type="Gene3D" id="1.10.10.10">
    <property type="entry name" value="Winged helix-like DNA-binding domain superfamily/Winged helix DNA-binding domain"/>
    <property type="match status" value="1"/>
</dbReference>
<proteinExistence type="predicted"/>
<evidence type="ECO:0000256" key="2">
    <source>
        <dbReference type="ARBA" id="ARBA00023125"/>
    </source>
</evidence>
<name>A0A9W6PW52_9ACTN</name>
<dbReference type="InterPro" id="IPR016032">
    <property type="entry name" value="Sig_transdc_resp-reg_C-effctor"/>
</dbReference>
<keyword evidence="1" id="KW-0805">Transcription regulation</keyword>
<dbReference type="InterPro" id="IPR001867">
    <property type="entry name" value="OmpR/PhoB-type_DNA-bd"/>
</dbReference>
<dbReference type="RefSeq" id="WP_067908773.1">
    <property type="nucleotide sequence ID" value="NZ_BSRZ01000005.1"/>
</dbReference>
<organism evidence="5 6">
    <name type="scientific">Actinomadura rubrobrunea</name>
    <dbReference type="NCBI Taxonomy" id="115335"/>
    <lineage>
        <taxon>Bacteria</taxon>
        <taxon>Bacillati</taxon>
        <taxon>Actinomycetota</taxon>
        <taxon>Actinomycetes</taxon>
        <taxon>Streptosporangiales</taxon>
        <taxon>Thermomonosporaceae</taxon>
        <taxon>Actinomadura</taxon>
    </lineage>
</organism>
<dbReference type="SUPFAM" id="SSF46894">
    <property type="entry name" value="C-terminal effector domain of the bipartite response regulators"/>
    <property type="match status" value="1"/>
</dbReference>
<gene>
    <name evidence="5" type="ORF">Arub01_25300</name>
</gene>
<evidence type="ECO:0000256" key="1">
    <source>
        <dbReference type="ARBA" id="ARBA00023015"/>
    </source>
</evidence>
<dbReference type="InterPro" id="IPR003018">
    <property type="entry name" value="GAF"/>
</dbReference>
<dbReference type="SUPFAM" id="SSF55781">
    <property type="entry name" value="GAF domain-like"/>
    <property type="match status" value="1"/>
</dbReference>
<dbReference type="Gene3D" id="3.30.450.40">
    <property type="match status" value="1"/>
</dbReference>
<evidence type="ECO:0000256" key="3">
    <source>
        <dbReference type="ARBA" id="ARBA00023163"/>
    </source>
</evidence>
<protein>
    <submittedName>
        <fullName evidence="5">Transcriptional regulator</fullName>
    </submittedName>
</protein>
<reference evidence="5" key="1">
    <citation type="submission" date="2023-02" db="EMBL/GenBank/DDBJ databases">
        <title>Actinomadura rubrobrunea NBRC 14622.</title>
        <authorList>
            <person name="Ichikawa N."/>
            <person name="Sato H."/>
            <person name="Tonouchi N."/>
        </authorList>
    </citation>
    <scope>NUCLEOTIDE SEQUENCE</scope>
    <source>
        <strain evidence="5">NBRC 14622</strain>
    </source>
</reference>
<dbReference type="GO" id="GO:0006355">
    <property type="term" value="P:regulation of DNA-templated transcription"/>
    <property type="evidence" value="ECO:0007669"/>
    <property type="project" value="InterPro"/>
</dbReference>
<comment type="caution">
    <text evidence="5">The sequence shown here is derived from an EMBL/GenBank/DDBJ whole genome shotgun (WGS) entry which is preliminary data.</text>
</comment>
<dbReference type="InterPro" id="IPR029016">
    <property type="entry name" value="GAF-like_dom_sf"/>
</dbReference>